<evidence type="ECO:0000256" key="1">
    <source>
        <dbReference type="SAM" id="MobiDB-lite"/>
    </source>
</evidence>
<sequence>MNGVEFEHDMMVHDNEETLAKINCHVLNAHNYYFKNGLMEVLGFYCEGSSAHEDDEDSDDDKNDSDKEEKFKPSNRATDGIEYFIKNSSVHVKFLTYSGEPVVLHQNLHITGTVGHYYLARELDDSSLLTLVEITQKRIFDIPAFESLLFSIKGNIQMEVLFRIMLGIGGITCVDYYLNFILNTYNYVKEPPPPSNNNNGKTKNQSPIISYFGEKKYNRRIDINDYRQCPVPYQLDSLIDLLKSGDDLRHTERMTKYVIELVYKSMASFASYPKKGNKYYIPEIANQFISGKCFLKNGEYKFIVTLRKSNGGKFKLLMFFPDHINGGDDEEVYGYQYFRILLLDKSENKFLRECYSNRKRKIQKKVKQFIDGILEENLDFESICACIVGLVYSRGYLVNYMKPGKRVWKNVQNLVPRKRKTKSAPIQAGQIGDDGLDLDPLTIFWIDEELTAAYDYGDVKTIKNPKIKDEAFEYVSNLIANYRAINRDDIDYQTYGAYKDAHALYSEPIVDVHDFDYQEKSLYYVNGRHHYCVIVSGYDEIVICGEASNEIFYWTPYCFFRVGEPEEGTCDETDTNYDYSHLKPLKELQSVTFDNVLENIEEFFAQFK</sequence>
<dbReference type="EMBL" id="GG739275">
    <property type="protein sequence ID" value="EFC35400.1"/>
    <property type="molecule type" value="Genomic_DNA"/>
</dbReference>
<feature type="compositionally biased region" description="Acidic residues" evidence="1">
    <location>
        <begin position="53"/>
        <end position="63"/>
    </location>
</feature>
<dbReference type="GeneID" id="8858726"/>
<accession>D2W6A2</accession>
<dbReference type="Proteomes" id="UP000006671">
    <property type="component" value="Unassembled WGS sequence"/>
</dbReference>
<dbReference type="RefSeq" id="XP_002668144.1">
    <property type="nucleotide sequence ID" value="XM_002668098.1"/>
</dbReference>
<dbReference type="VEuPathDB" id="AmoebaDB:NAEGRDRAFT_76945"/>
<dbReference type="AlphaFoldDB" id="D2W6A2"/>
<proteinExistence type="predicted"/>
<protein>
    <submittedName>
        <fullName evidence="2">Predicted protein</fullName>
    </submittedName>
</protein>
<feature type="region of interest" description="Disordered" evidence="1">
    <location>
        <begin position="52"/>
        <end position="73"/>
    </location>
</feature>
<evidence type="ECO:0000313" key="3">
    <source>
        <dbReference type="Proteomes" id="UP000006671"/>
    </source>
</evidence>
<reference evidence="2 3" key="1">
    <citation type="journal article" date="2010" name="Cell">
        <title>The genome of Naegleria gruberi illuminates early eukaryotic versatility.</title>
        <authorList>
            <person name="Fritz-Laylin L.K."/>
            <person name="Prochnik S.E."/>
            <person name="Ginger M.L."/>
            <person name="Dacks J.B."/>
            <person name="Carpenter M.L."/>
            <person name="Field M.C."/>
            <person name="Kuo A."/>
            <person name="Paredez A."/>
            <person name="Chapman J."/>
            <person name="Pham J."/>
            <person name="Shu S."/>
            <person name="Neupane R."/>
            <person name="Cipriano M."/>
            <person name="Mancuso J."/>
            <person name="Tu H."/>
            <person name="Salamov A."/>
            <person name="Lindquist E."/>
            <person name="Shapiro H."/>
            <person name="Lucas S."/>
            <person name="Grigoriev I.V."/>
            <person name="Cande W.Z."/>
            <person name="Fulton C."/>
            <person name="Rokhsar D.S."/>
            <person name="Dawson S.C."/>
        </authorList>
    </citation>
    <scope>NUCLEOTIDE SEQUENCE [LARGE SCALE GENOMIC DNA]</scope>
    <source>
        <strain evidence="2 3">NEG-M</strain>
    </source>
</reference>
<organism evidence="3">
    <name type="scientific">Naegleria gruberi</name>
    <name type="common">Amoeba</name>
    <dbReference type="NCBI Taxonomy" id="5762"/>
    <lineage>
        <taxon>Eukaryota</taxon>
        <taxon>Discoba</taxon>
        <taxon>Heterolobosea</taxon>
        <taxon>Tetramitia</taxon>
        <taxon>Eutetramitia</taxon>
        <taxon>Vahlkampfiidae</taxon>
        <taxon>Naegleria</taxon>
    </lineage>
</organism>
<dbReference type="InParanoid" id="D2W6A2"/>
<dbReference type="eggNOG" id="ENOG502SYHS">
    <property type="taxonomic scope" value="Eukaryota"/>
</dbReference>
<name>D2W6A2_NAEGR</name>
<evidence type="ECO:0000313" key="2">
    <source>
        <dbReference type="EMBL" id="EFC35400.1"/>
    </source>
</evidence>
<gene>
    <name evidence="2" type="ORF">NAEGRDRAFT_76945</name>
</gene>
<keyword evidence="3" id="KW-1185">Reference proteome</keyword>
<dbReference type="KEGG" id="ngr:NAEGRDRAFT_76945"/>